<dbReference type="PIRSF" id="PIRSF000368">
    <property type="entry name" value="NrdG"/>
    <property type="match status" value="1"/>
</dbReference>
<comment type="cofactor">
    <cofactor evidence="1">
        <name>[4Fe-4S] cluster</name>
        <dbReference type="ChEBI" id="CHEBI:49883"/>
    </cofactor>
</comment>
<dbReference type="InterPro" id="IPR058240">
    <property type="entry name" value="rSAM_sf"/>
</dbReference>
<dbReference type="GO" id="GO:0051539">
    <property type="term" value="F:4 iron, 4 sulfur cluster binding"/>
    <property type="evidence" value="ECO:0007669"/>
    <property type="project" value="UniProtKB-KW"/>
</dbReference>
<evidence type="ECO:0000256" key="9">
    <source>
        <dbReference type="ARBA" id="ARBA00023004"/>
    </source>
</evidence>
<keyword evidence="10" id="KW-0411">Iron-sulfur</keyword>
<dbReference type="NCBIfam" id="TIGR02491">
    <property type="entry name" value="NrdG"/>
    <property type="match status" value="1"/>
</dbReference>
<evidence type="ECO:0000256" key="1">
    <source>
        <dbReference type="ARBA" id="ARBA00001966"/>
    </source>
</evidence>
<evidence type="ECO:0000256" key="11">
    <source>
        <dbReference type="ARBA" id="ARBA00047365"/>
    </source>
</evidence>
<gene>
    <name evidence="13" type="primary">nrdG</name>
    <name evidence="13" type="ORF">IWA51_12355</name>
</gene>
<evidence type="ECO:0000256" key="2">
    <source>
        <dbReference type="ARBA" id="ARBA00003852"/>
    </source>
</evidence>
<dbReference type="Pfam" id="PF13353">
    <property type="entry name" value="Fer4_12"/>
    <property type="match status" value="1"/>
</dbReference>
<accession>A0A7T3RDA3</accession>
<keyword evidence="14" id="KW-1185">Reference proteome</keyword>
<dbReference type="EMBL" id="CP064936">
    <property type="protein sequence ID" value="QQA01024.1"/>
    <property type="molecule type" value="Genomic_DNA"/>
</dbReference>
<dbReference type="InterPro" id="IPR012837">
    <property type="entry name" value="NrdG"/>
</dbReference>
<evidence type="ECO:0000256" key="12">
    <source>
        <dbReference type="PIRNR" id="PIRNR000368"/>
    </source>
</evidence>
<evidence type="ECO:0000313" key="13">
    <source>
        <dbReference type="EMBL" id="QQA01024.1"/>
    </source>
</evidence>
<dbReference type="PROSITE" id="PS01087">
    <property type="entry name" value="RADICAL_ACTIVATING"/>
    <property type="match status" value="1"/>
</dbReference>
<dbReference type="AlphaFoldDB" id="A0A7T3RDA3"/>
<comment type="catalytic activity">
    <reaction evidence="11">
        <text>glycyl-[protein] + reduced [flavodoxin] + S-adenosyl-L-methionine = glycin-2-yl radical-[protein] + semiquinone [flavodoxin] + 5'-deoxyadenosine + L-methionine + H(+)</text>
        <dbReference type="Rhea" id="RHEA:61976"/>
        <dbReference type="Rhea" id="RHEA-COMP:10622"/>
        <dbReference type="Rhea" id="RHEA-COMP:14480"/>
        <dbReference type="Rhea" id="RHEA-COMP:15993"/>
        <dbReference type="Rhea" id="RHEA-COMP:15994"/>
        <dbReference type="ChEBI" id="CHEBI:15378"/>
        <dbReference type="ChEBI" id="CHEBI:17319"/>
        <dbReference type="ChEBI" id="CHEBI:29947"/>
        <dbReference type="ChEBI" id="CHEBI:32722"/>
        <dbReference type="ChEBI" id="CHEBI:57618"/>
        <dbReference type="ChEBI" id="CHEBI:57844"/>
        <dbReference type="ChEBI" id="CHEBI:59789"/>
        <dbReference type="ChEBI" id="CHEBI:140311"/>
    </reaction>
</comment>
<keyword evidence="8 12" id="KW-0560">Oxidoreductase</keyword>
<sequence length="166" mass="18805">MNYGEIKKTDIANGDGVRVTLFVSGCRVHCPGCFNKQTWDFCYGNTFTQQTEEEILCALKPDYISGLTVLGGEPFESENQVELAPFLEKVRAAFPDKTIWCYTGYNYDTDIKNPEGKKHTPFTDRMLSCIDVLVDGPFIAEQKDISLKFRGSKNQRIINLKEKAND</sequence>
<name>A0A7T3RDA3_9SPIR</name>
<dbReference type="Proteomes" id="UP000595224">
    <property type="component" value="Chromosome"/>
</dbReference>
<organism evidence="13 14">
    <name type="scientific">Treponema peruense</name>
    <dbReference type="NCBI Taxonomy" id="2787628"/>
    <lineage>
        <taxon>Bacteria</taxon>
        <taxon>Pseudomonadati</taxon>
        <taxon>Spirochaetota</taxon>
        <taxon>Spirochaetia</taxon>
        <taxon>Spirochaetales</taxon>
        <taxon>Treponemataceae</taxon>
        <taxon>Treponema</taxon>
    </lineage>
</organism>
<dbReference type="RefSeq" id="WP_198442633.1">
    <property type="nucleotide sequence ID" value="NZ_CBCSHE010000007.1"/>
</dbReference>
<dbReference type="EC" id="1.97.1.-" evidence="12"/>
<evidence type="ECO:0000256" key="3">
    <source>
        <dbReference type="ARBA" id="ARBA00009777"/>
    </source>
</evidence>
<dbReference type="InterPro" id="IPR013785">
    <property type="entry name" value="Aldolase_TIM"/>
</dbReference>
<evidence type="ECO:0000256" key="6">
    <source>
        <dbReference type="ARBA" id="ARBA00022691"/>
    </source>
</evidence>
<dbReference type="InterPro" id="IPR034457">
    <property type="entry name" value="Organic_radical-activating"/>
</dbReference>
<dbReference type="KEGG" id="tper:IWA51_12355"/>
<protein>
    <recommendedName>
        <fullName evidence="4 12">Anaerobic ribonucleoside-triphosphate reductase-activating protein</fullName>
        <ecNumber evidence="12">1.97.1.-</ecNumber>
    </recommendedName>
</protein>
<dbReference type="SUPFAM" id="SSF102114">
    <property type="entry name" value="Radical SAM enzymes"/>
    <property type="match status" value="1"/>
</dbReference>
<comment type="similarity">
    <text evidence="3 12">Belongs to the organic radical-activating enzymes family.</text>
</comment>
<dbReference type="SFLD" id="SFLDS00029">
    <property type="entry name" value="Radical_SAM"/>
    <property type="match status" value="1"/>
</dbReference>
<dbReference type="GO" id="GO:0043365">
    <property type="term" value="F:[formate-C-acetyltransferase]-activating enzyme activity"/>
    <property type="evidence" value="ECO:0007669"/>
    <property type="project" value="InterPro"/>
</dbReference>
<keyword evidence="5" id="KW-0004">4Fe-4S</keyword>
<keyword evidence="9" id="KW-0408">Iron</keyword>
<keyword evidence="6" id="KW-0949">S-adenosyl-L-methionine</keyword>
<evidence type="ECO:0000256" key="10">
    <source>
        <dbReference type="ARBA" id="ARBA00023014"/>
    </source>
</evidence>
<dbReference type="InterPro" id="IPR001989">
    <property type="entry name" value="Radical_activat_CS"/>
</dbReference>
<dbReference type="GO" id="GO:0046872">
    <property type="term" value="F:metal ion binding"/>
    <property type="evidence" value="ECO:0007669"/>
    <property type="project" value="UniProtKB-KW"/>
</dbReference>
<comment type="function">
    <text evidence="2 12">Activation of anaerobic ribonucleoside-triphosphate reductase under anaerobic conditions by generation of an organic free radical, using S-adenosylmethionine and reduced flavodoxin as cosubstrates to produce 5'-deoxy-adenosine.</text>
</comment>
<evidence type="ECO:0000256" key="4">
    <source>
        <dbReference type="ARBA" id="ARBA00014281"/>
    </source>
</evidence>
<evidence type="ECO:0000256" key="8">
    <source>
        <dbReference type="ARBA" id="ARBA00023002"/>
    </source>
</evidence>
<dbReference type="PANTHER" id="PTHR30352:SF2">
    <property type="entry name" value="ANAEROBIC RIBONUCLEOSIDE-TRIPHOSPHATE REDUCTASE-ACTIVATING PROTEIN"/>
    <property type="match status" value="1"/>
</dbReference>
<evidence type="ECO:0000313" key="14">
    <source>
        <dbReference type="Proteomes" id="UP000595224"/>
    </source>
</evidence>
<dbReference type="Gene3D" id="3.20.20.70">
    <property type="entry name" value="Aldolase class I"/>
    <property type="match status" value="1"/>
</dbReference>
<dbReference type="PANTHER" id="PTHR30352">
    <property type="entry name" value="PYRUVATE FORMATE-LYASE-ACTIVATING ENZYME"/>
    <property type="match status" value="1"/>
</dbReference>
<dbReference type="SFLD" id="SFLDF00299">
    <property type="entry name" value="anaerobic_ribonucleoside-triph"/>
    <property type="match status" value="1"/>
</dbReference>
<evidence type="ECO:0000256" key="5">
    <source>
        <dbReference type="ARBA" id="ARBA00022485"/>
    </source>
</evidence>
<dbReference type="GO" id="GO:0004748">
    <property type="term" value="F:ribonucleoside-diphosphate reductase activity, thioredoxin disulfide as acceptor"/>
    <property type="evidence" value="ECO:0007669"/>
    <property type="project" value="TreeGrafter"/>
</dbReference>
<dbReference type="SFLD" id="SFLDG01063">
    <property type="entry name" value="activating_enzymes__group_1"/>
    <property type="match status" value="1"/>
</dbReference>
<proteinExistence type="inferred from homology"/>
<dbReference type="SFLD" id="SFLDG01066">
    <property type="entry name" value="organic_radical-activating_enz"/>
    <property type="match status" value="1"/>
</dbReference>
<evidence type="ECO:0000256" key="7">
    <source>
        <dbReference type="ARBA" id="ARBA00022723"/>
    </source>
</evidence>
<reference evidence="13 14" key="1">
    <citation type="submission" date="2020-11" db="EMBL/GenBank/DDBJ databases">
        <title>Treponema Peruensis nv. sp., first commensal Treponema isolated from human feces.</title>
        <authorList>
            <person name="Belkhou C."/>
            <person name="Raes J."/>
        </authorList>
    </citation>
    <scope>NUCLEOTIDE SEQUENCE [LARGE SCALE GENOMIC DNA]</scope>
    <source>
        <strain evidence="13 14">RCC2812</strain>
    </source>
</reference>
<dbReference type="InterPro" id="IPR007197">
    <property type="entry name" value="rSAM"/>
</dbReference>
<keyword evidence="7" id="KW-0479">Metal-binding</keyword>